<evidence type="ECO:0000259" key="1">
    <source>
        <dbReference type="Pfam" id="PF23310"/>
    </source>
</evidence>
<dbReference type="Gramene" id="PGSC0003DMT400084775">
    <property type="protein sequence ID" value="PGSC0003DMT400084775"/>
    <property type="gene ID" value="PGSC0003DMG400034346"/>
</dbReference>
<dbReference type="InParanoid" id="M1D809"/>
<dbReference type="InterPro" id="IPR040338">
    <property type="entry name" value="At1g67623-like"/>
</dbReference>
<keyword evidence="3" id="KW-1185">Reference proteome</keyword>
<sequence>MLDIHINPFIHIKDERNISFDAFMNKCVDCGNKEALYRKGMVNFFRNENPDVALELIDKALKGGHDAATYGFAIISIFLGGEYSREGVKTIGEMLRARPS</sequence>
<dbReference type="Proteomes" id="UP000011115">
    <property type="component" value="Unassembled WGS sequence"/>
</dbReference>
<dbReference type="PaxDb" id="4113-PGSC0003DMT400084775"/>
<organism evidence="2 3">
    <name type="scientific">Solanum tuberosum</name>
    <name type="common">Potato</name>
    <dbReference type="NCBI Taxonomy" id="4113"/>
    <lineage>
        <taxon>Eukaryota</taxon>
        <taxon>Viridiplantae</taxon>
        <taxon>Streptophyta</taxon>
        <taxon>Embryophyta</taxon>
        <taxon>Tracheophyta</taxon>
        <taxon>Spermatophyta</taxon>
        <taxon>Magnoliopsida</taxon>
        <taxon>eudicotyledons</taxon>
        <taxon>Gunneridae</taxon>
        <taxon>Pentapetalae</taxon>
        <taxon>asterids</taxon>
        <taxon>lamiids</taxon>
        <taxon>Solanales</taxon>
        <taxon>Solanaceae</taxon>
        <taxon>Solanoideae</taxon>
        <taxon>Solaneae</taxon>
        <taxon>Solanum</taxon>
    </lineage>
</organism>
<reference evidence="2" key="2">
    <citation type="submission" date="2015-06" db="UniProtKB">
        <authorList>
            <consortium name="EnsemblPlants"/>
        </authorList>
    </citation>
    <scope>IDENTIFICATION</scope>
    <source>
        <strain evidence="2">DM1-3 516 R44</strain>
    </source>
</reference>
<dbReference type="STRING" id="4113.M1D809"/>
<dbReference type="PANTHER" id="PTHR33784:SF10">
    <property type="entry name" value="F-BOX PROTEIN"/>
    <property type="match status" value="1"/>
</dbReference>
<accession>M1D809</accession>
<evidence type="ECO:0000313" key="3">
    <source>
        <dbReference type="Proteomes" id="UP000011115"/>
    </source>
</evidence>
<dbReference type="AlphaFoldDB" id="M1D809"/>
<proteinExistence type="predicted"/>
<reference evidence="3" key="1">
    <citation type="journal article" date="2011" name="Nature">
        <title>Genome sequence and analysis of the tuber crop potato.</title>
        <authorList>
            <consortium name="The Potato Genome Sequencing Consortium"/>
        </authorList>
    </citation>
    <scope>NUCLEOTIDE SEQUENCE [LARGE SCALE GENOMIC DNA]</scope>
    <source>
        <strain evidence="3">cv. DM1-3 516 R44</strain>
    </source>
</reference>
<dbReference type="InterPro" id="IPR057136">
    <property type="entry name" value="At2g35280_TPR_dom"/>
</dbReference>
<dbReference type="Pfam" id="PF23310">
    <property type="entry name" value="TPR_27"/>
    <property type="match status" value="1"/>
</dbReference>
<protein>
    <submittedName>
        <fullName evidence="2">F-box protein</fullName>
    </submittedName>
</protein>
<feature type="domain" description="At2g35280-like TPR" evidence="1">
    <location>
        <begin position="17"/>
        <end position="94"/>
    </location>
</feature>
<dbReference type="HOGENOM" id="CLU_2311084_0_0_1"/>
<evidence type="ECO:0000313" key="2">
    <source>
        <dbReference type="EnsemblPlants" id="PGSC0003DMT400084775"/>
    </source>
</evidence>
<name>M1D809_SOLTU</name>
<dbReference type="EnsemblPlants" id="PGSC0003DMT400084775">
    <property type="protein sequence ID" value="PGSC0003DMT400084775"/>
    <property type="gene ID" value="PGSC0003DMG400034346"/>
</dbReference>
<dbReference type="PANTHER" id="PTHR33784">
    <property type="entry name" value="OS05G0482100 PROTEIN"/>
    <property type="match status" value="1"/>
</dbReference>